<dbReference type="InterPro" id="IPR029052">
    <property type="entry name" value="Metallo-depent_PP-like"/>
</dbReference>
<evidence type="ECO:0000256" key="4">
    <source>
        <dbReference type="ARBA" id="ARBA00025742"/>
    </source>
</evidence>
<feature type="domain" description="Calcineurin-like phosphoesterase" evidence="5">
    <location>
        <begin position="2"/>
        <end position="152"/>
    </location>
</feature>
<comment type="caution">
    <text evidence="6">The sequence shown here is derived from an EMBL/GenBank/DDBJ whole genome shotgun (WGS) entry which is preliminary data.</text>
</comment>
<keyword evidence="7" id="KW-1185">Reference proteome</keyword>
<organism evidence="6 7">
    <name type="scientific">Nesterenkonia aethiopica</name>
    <dbReference type="NCBI Taxonomy" id="269144"/>
    <lineage>
        <taxon>Bacteria</taxon>
        <taxon>Bacillati</taxon>
        <taxon>Actinomycetota</taxon>
        <taxon>Actinomycetes</taxon>
        <taxon>Micrococcales</taxon>
        <taxon>Micrococcaceae</taxon>
        <taxon>Nesterenkonia</taxon>
    </lineage>
</organism>
<dbReference type="RefSeq" id="WP_344685473.1">
    <property type="nucleotide sequence ID" value="NZ_BAAAVT010000004.1"/>
</dbReference>
<dbReference type="EMBL" id="BAAAVT010000004">
    <property type="protein sequence ID" value="GAA3056131.1"/>
    <property type="molecule type" value="Genomic_DNA"/>
</dbReference>
<reference evidence="7" key="1">
    <citation type="journal article" date="2019" name="Int. J. Syst. Evol. Microbiol.">
        <title>The Global Catalogue of Microorganisms (GCM) 10K type strain sequencing project: providing services to taxonomists for standard genome sequencing and annotation.</title>
        <authorList>
            <consortium name="The Broad Institute Genomics Platform"/>
            <consortium name="The Broad Institute Genome Sequencing Center for Infectious Disease"/>
            <person name="Wu L."/>
            <person name="Ma J."/>
        </authorList>
    </citation>
    <scope>NUCLEOTIDE SEQUENCE [LARGE SCALE GENOMIC DNA]</scope>
    <source>
        <strain evidence="7">JCM 14309</strain>
    </source>
</reference>
<evidence type="ECO:0000256" key="3">
    <source>
        <dbReference type="ARBA" id="ARBA00023004"/>
    </source>
</evidence>
<gene>
    <name evidence="6" type="ORF">GCM10010529_07560</name>
</gene>
<proteinExistence type="inferred from homology"/>
<evidence type="ECO:0000313" key="7">
    <source>
        <dbReference type="Proteomes" id="UP001500236"/>
    </source>
</evidence>
<evidence type="ECO:0000256" key="1">
    <source>
        <dbReference type="ARBA" id="ARBA00022723"/>
    </source>
</evidence>
<evidence type="ECO:0000256" key="2">
    <source>
        <dbReference type="ARBA" id="ARBA00022801"/>
    </source>
</evidence>
<sequence>MVHLSDLQLGAPGTDGLGSLDLLVEDLSREDGPGRRADAVIITGDLVHQGTAESYPMLAAALRCVETRLAAPVLCALGDHDDAIAAKAIPSLRAGSWTVHRLGPLRLVLLDSSSGRLGEAQLRWMRRRLATDAPWGSVVCLHHPPVATSLASPPPYPFPRDGAADALRAVAADASAFTEALEGTDTRVVLAGHGRHALMGEVAGAGLLAAPSWARQRQYVVVSMSSGCWSATVRTVGADRTVEPQV</sequence>
<dbReference type="Proteomes" id="UP001500236">
    <property type="component" value="Unassembled WGS sequence"/>
</dbReference>
<dbReference type="Gene3D" id="3.60.21.10">
    <property type="match status" value="1"/>
</dbReference>
<name>A0ABP6LS47_9MICC</name>
<dbReference type="Pfam" id="PF00149">
    <property type="entry name" value="Metallophos"/>
    <property type="match status" value="1"/>
</dbReference>
<dbReference type="InterPro" id="IPR050884">
    <property type="entry name" value="CNP_phosphodiesterase-III"/>
</dbReference>
<accession>A0ABP6LS47</accession>
<dbReference type="InterPro" id="IPR004843">
    <property type="entry name" value="Calcineurin-like_PHP"/>
</dbReference>
<dbReference type="PANTHER" id="PTHR42988:SF2">
    <property type="entry name" value="CYCLIC NUCLEOTIDE PHOSPHODIESTERASE CBUA0032-RELATED"/>
    <property type="match status" value="1"/>
</dbReference>
<protein>
    <recommendedName>
        <fullName evidence="5">Calcineurin-like phosphoesterase domain-containing protein</fullName>
    </recommendedName>
</protein>
<comment type="similarity">
    <text evidence="4">Belongs to the cyclic nucleotide phosphodiesterase class-III family.</text>
</comment>
<dbReference type="SUPFAM" id="SSF56300">
    <property type="entry name" value="Metallo-dependent phosphatases"/>
    <property type="match status" value="1"/>
</dbReference>
<dbReference type="PANTHER" id="PTHR42988">
    <property type="entry name" value="PHOSPHOHYDROLASE"/>
    <property type="match status" value="1"/>
</dbReference>
<keyword evidence="3" id="KW-0408">Iron</keyword>
<evidence type="ECO:0000313" key="6">
    <source>
        <dbReference type="EMBL" id="GAA3056131.1"/>
    </source>
</evidence>
<evidence type="ECO:0000259" key="5">
    <source>
        <dbReference type="Pfam" id="PF00149"/>
    </source>
</evidence>
<keyword evidence="2" id="KW-0378">Hydrolase</keyword>
<keyword evidence="1" id="KW-0479">Metal-binding</keyword>